<dbReference type="AlphaFoldDB" id="A0A917ZSV5"/>
<proteinExistence type="predicted"/>
<accession>A0A917ZSV5</accession>
<comment type="caution">
    <text evidence="4">The sequence shown here is derived from an EMBL/GenBank/DDBJ whole genome shotgun (WGS) entry which is preliminary data.</text>
</comment>
<dbReference type="Gene3D" id="3.30.565.10">
    <property type="entry name" value="Histidine kinase-like ATPase, C-terminal domain"/>
    <property type="match status" value="1"/>
</dbReference>
<feature type="compositionally biased region" description="Low complexity" evidence="2">
    <location>
        <begin position="9"/>
        <end position="23"/>
    </location>
</feature>
<gene>
    <name evidence="4" type="ORF">GCM10012280_35440</name>
</gene>
<dbReference type="FunFam" id="3.30.565.10:FF:000028">
    <property type="entry name" value="PAS sensor protein"/>
    <property type="match status" value="1"/>
</dbReference>
<organism evidence="4 5">
    <name type="scientific">Wenjunlia tyrosinilytica</name>
    <dbReference type="NCBI Taxonomy" id="1544741"/>
    <lineage>
        <taxon>Bacteria</taxon>
        <taxon>Bacillati</taxon>
        <taxon>Actinomycetota</taxon>
        <taxon>Actinomycetes</taxon>
        <taxon>Kitasatosporales</taxon>
        <taxon>Streptomycetaceae</taxon>
        <taxon>Wenjunlia</taxon>
    </lineage>
</organism>
<dbReference type="InterPro" id="IPR036890">
    <property type="entry name" value="HATPase_C_sf"/>
</dbReference>
<dbReference type="GO" id="GO:0004674">
    <property type="term" value="F:protein serine/threonine kinase activity"/>
    <property type="evidence" value="ECO:0007669"/>
    <property type="project" value="UniProtKB-KW"/>
</dbReference>
<reference evidence="4" key="1">
    <citation type="journal article" date="2014" name="Int. J. Syst. Evol. Microbiol.">
        <title>Complete genome sequence of Corynebacterium casei LMG S-19264T (=DSM 44701T), isolated from a smear-ripened cheese.</title>
        <authorList>
            <consortium name="US DOE Joint Genome Institute (JGI-PGF)"/>
            <person name="Walter F."/>
            <person name="Albersmeier A."/>
            <person name="Kalinowski J."/>
            <person name="Ruckert C."/>
        </authorList>
    </citation>
    <scope>NUCLEOTIDE SEQUENCE</scope>
    <source>
        <strain evidence="4">CGMCC 4.7201</strain>
    </source>
</reference>
<dbReference type="Proteomes" id="UP000641932">
    <property type="component" value="Unassembled WGS sequence"/>
</dbReference>
<dbReference type="InterPro" id="IPR003594">
    <property type="entry name" value="HATPase_dom"/>
</dbReference>
<dbReference type="SUPFAM" id="SSF55874">
    <property type="entry name" value="ATPase domain of HSP90 chaperone/DNA topoisomerase II/histidine kinase"/>
    <property type="match status" value="1"/>
</dbReference>
<sequence length="187" mass="20420">MALPVTQSLPRAPGPRLTLPTPAAPPAVRAISRKRALQSLQAARRLLAGSSGRSASEHTCFWLLPPEPSSVPRARRLARGRLADWGLDEQGEVTELLISELVTNAVRHTEGPLRLTLSARRGTLRCEIEDTHPALPLMCRADPHEDEGGRGLHMVDLLSRRWGCGRTAMGKVVWFEVSTAMPDRGTS</sequence>
<dbReference type="PANTHER" id="PTHR35526">
    <property type="entry name" value="ANTI-SIGMA-F FACTOR RSBW-RELATED"/>
    <property type="match status" value="1"/>
</dbReference>
<dbReference type="CDD" id="cd16936">
    <property type="entry name" value="HATPase_RsbW-like"/>
    <property type="match status" value="1"/>
</dbReference>
<evidence type="ECO:0000313" key="4">
    <source>
        <dbReference type="EMBL" id="GGO90279.1"/>
    </source>
</evidence>
<name>A0A917ZSV5_9ACTN</name>
<dbReference type="InterPro" id="IPR050267">
    <property type="entry name" value="Anti-sigma-factor_SerPK"/>
</dbReference>
<dbReference type="PANTHER" id="PTHR35526:SF3">
    <property type="entry name" value="ANTI-SIGMA-F FACTOR RSBW"/>
    <property type="match status" value="1"/>
</dbReference>
<keyword evidence="1" id="KW-0723">Serine/threonine-protein kinase</keyword>
<dbReference type="EMBL" id="BMMS01000014">
    <property type="protein sequence ID" value="GGO90279.1"/>
    <property type="molecule type" value="Genomic_DNA"/>
</dbReference>
<evidence type="ECO:0000313" key="5">
    <source>
        <dbReference type="Proteomes" id="UP000641932"/>
    </source>
</evidence>
<keyword evidence="1" id="KW-0808">Transferase</keyword>
<dbReference type="Pfam" id="PF13581">
    <property type="entry name" value="HATPase_c_2"/>
    <property type="match status" value="1"/>
</dbReference>
<feature type="region of interest" description="Disordered" evidence="2">
    <location>
        <begin position="1"/>
        <end position="23"/>
    </location>
</feature>
<evidence type="ECO:0000256" key="2">
    <source>
        <dbReference type="SAM" id="MobiDB-lite"/>
    </source>
</evidence>
<feature type="domain" description="Histidine kinase/HSP90-like ATPase" evidence="3">
    <location>
        <begin position="65"/>
        <end position="175"/>
    </location>
</feature>
<protein>
    <recommendedName>
        <fullName evidence="3">Histidine kinase/HSP90-like ATPase domain-containing protein</fullName>
    </recommendedName>
</protein>
<evidence type="ECO:0000256" key="1">
    <source>
        <dbReference type="ARBA" id="ARBA00022527"/>
    </source>
</evidence>
<dbReference type="RefSeq" id="WP_189132661.1">
    <property type="nucleotide sequence ID" value="NZ_BMMS01000014.1"/>
</dbReference>
<keyword evidence="5" id="KW-1185">Reference proteome</keyword>
<keyword evidence="1" id="KW-0418">Kinase</keyword>
<evidence type="ECO:0000259" key="3">
    <source>
        <dbReference type="Pfam" id="PF13581"/>
    </source>
</evidence>
<reference evidence="4" key="2">
    <citation type="submission" date="2020-09" db="EMBL/GenBank/DDBJ databases">
        <authorList>
            <person name="Sun Q."/>
            <person name="Zhou Y."/>
        </authorList>
    </citation>
    <scope>NUCLEOTIDE SEQUENCE</scope>
    <source>
        <strain evidence="4">CGMCC 4.7201</strain>
    </source>
</reference>